<dbReference type="Proteomes" id="UP000038045">
    <property type="component" value="Unplaced"/>
</dbReference>
<accession>A0A0N4ZCS2</accession>
<dbReference type="AlphaFoldDB" id="A0A0N4ZCS2"/>
<dbReference type="Pfam" id="PF14473">
    <property type="entry name" value="RD3"/>
    <property type="match status" value="1"/>
</dbReference>
<protein>
    <submittedName>
        <fullName evidence="2">DUF4550 domain-containing protein</fullName>
    </submittedName>
</protein>
<sequence length="214" mass="24810">MVGWLKRKPIKSITPFKVYDFSEGDPKTMFINIIVREMESKIGNILDKKEQNYEIINDIRENKECVSVQPNYLWLMDYKYKERKTLSIQEYGNIESLVEKTNMCEWSIILDLWSSELDKASTRSDVLFSFEEVVKQVLSKRIRKKSVCSISSISMSMSQLMNNDQNDKDFESDVSSTTTAVTILSIDTLITSDSESIQLNPLEKSRYNNVLNIV</sequence>
<dbReference type="WBParaSite" id="PTRK_0000532400.1">
    <property type="protein sequence ID" value="PTRK_0000532400.1"/>
    <property type="gene ID" value="PTRK_0000532400"/>
</dbReference>
<evidence type="ECO:0000313" key="2">
    <source>
        <dbReference type="WBParaSite" id="PTRK_0000532400.1"/>
    </source>
</evidence>
<reference evidence="2" key="1">
    <citation type="submission" date="2017-02" db="UniProtKB">
        <authorList>
            <consortium name="WormBaseParasite"/>
        </authorList>
    </citation>
    <scope>IDENTIFICATION</scope>
</reference>
<name>A0A0N4ZCS2_PARTI</name>
<proteinExistence type="predicted"/>
<keyword evidence="1" id="KW-1185">Reference proteome</keyword>
<dbReference type="InterPro" id="IPR028092">
    <property type="entry name" value="RD3"/>
</dbReference>
<organism evidence="1 2">
    <name type="scientific">Parastrongyloides trichosuri</name>
    <name type="common">Possum-specific nematode worm</name>
    <dbReference type="NCBI Taxonomy" id="131310"/>
    <lineage>
        <taxon>Eukaryota</taxon>
        <taxon>Metazoa</taxon>
        <taxon>Ecdysozoa</taxon>
        <taxon>Nematoda</taxon>
        <taxon>Chromadorea</taxon>
        <taxon>Rhabditida</taxon>
        <taxon>Tylenchina</taxon>
        <taxon>Panagrolaimomorpha</taxon>
        <taxon>Strongyloidoidea</taxon>
        <taxon>Strongyloididae</taxon>
        <taxon>Parastrongyloides</taxon>
    </lineage>
</organism>
<evidence type="ECO:0000313" key="1">
    <source>
        <dbReference type="Proteomes" id="UP000038045"/>
    </source>
</evidence>